<organism evidence="2 3">
    <name type="scientific">Glonium stellatum</name>
    <dbReference type="NCBI Taxonomy" id="574774"/>
    <lineage>
        <taxon>Eukaryota</taxon>
        <taxon>Fungi</taxon>
        <taxon>Dikarya</taxon>
        <taxon>Ascomycota</taxon>
        <taxon>Pezizomycotina</taxon>
        <taxon>Dothideomycetes</taxon>
        <taxon>Pleosporomycetidae</taxon>
        <taxon>Gloniales</taxon>
        <taxon>Gloniaceae</taxon>
        <taxon>Glonium</taxon>
    </lineage>
</organism>
<proteinExistence type="predicted"/>
<evidence type="ECO:0000313" key="3">
    <source>
        <dbReference type="Proteomes" id="UP000250140"/>
    </source>
</evidence>
<reference evidence="2 3" key="1">
    <citation type="journal article" date="2016" name="Nat. Commun.">
        <title>Ectomycorrhizal ecology is imprinted in the genome of the dominant symbiotic fungus Cenococcum geophilum.</title>
        <authorList>
            <consortium name="DOE Joint Genome Institute"/>
            <person name="Peter M."/>
            <person name="Kohler A."/>
            <person name="Ohm R.A."/>
            <person name="Kuo A."/>
            <person name="Krutzmann J."/>
            <person name="Morin E."/>
            <person name="Arend M."/>
            <person name="Barry K.W."/>
            <person name="Binder M."/>
            <person name="Choi C."/>
            <person name="Clum A."/>
            <person name="Copeland A."/>
            <person name="Grisel N."/>
            <person name="Haridas S."/>
            <person name="Kipfer T."/>
            <person name="LaButti K."/>
            <person name="Lindquist E."/>
            <person name="Lipzen A."/>
            <person name="Maire R."/>
            <person name="Meier B."/>
            <person name="Mihaltcheva S."/>
            <person name="Molinier V."/>
            <person name="Murat C."/>
            <person name="Poggeler S."/>
            <person name="Quandt C.A."/>
            <person name="Sperisen C."/>
            <person name="Tritt A."/>
            <person name="Tisserant E."/>
            <person name="Crous P.W."/>
            <person name="Henrissat B."/>
            <person name="Nehls U."/>
            <person name="Egli S."/>
            <person name="Spatafora J.W."/>
            <person name="Grigoriev I.V."/>
            <person name="Martin F.M."/>
        </authorList>
    </citation>
    <scope>NUCLEOTIDE SEQUENCE [LARGE SCALE GENOMIC DNA]</scope>
    <source>
        <strain evidence="2 3">CBS 207.34</strain>
    </source>
</reference>
<sequence length="337" mass="38023">MSKASLGITGATAGIITTTLHIPTSMMKGLLAPRQATASGVSDLSPSFLELLEPPSNAIPSLKELLWAEFYEIHPGTTRTKMNTMNLSQHQFTISQDQFMISQDQFVISQAPQASQLIERLERRRHPLELKRRRIDQRRSHLIRAALTTSQGKILTACPAIRRKAEACCVFGMWLPSDYLNEFAWKKRNSRQCSRTMSEKNTKCIVDGGLKAVGRLLNEEINQLQEAVAKSKFIQLGFYNILTLTDTACDIVSASEGFPSLRTQENENQVKQKTPIKKRARDEDNICINGKLTRRFTDSTKLKSILLDSVEKGEREPTILDTPTPANRRSKKTRNYE</sequence>
<protein>
    <submittedName>
        <fullName evidence="2">Uncharacterized protein</fullName>
    </submittedName>
</protein>
<evidence type="ECO:0000256" key="1">
    <source>
        <dbReference type="SAM" id="MobiDB-lite"/>
    </source>
</evidence>
<evidence type="ECO:0000313" key="2">
    <source>
        <dbReference type="EMBL" id="OCL02887.1"/>
    </source>
</evidence>
<gene>
    <name evidence="2" type="ORF">AOQ84DRAFT_382197</name>
</gene>
<dbReference type="Proteomes" id="UP000250140">
    <property type="component" value="Unassembled WGS sequence"/>
</dbReference>
<dbReference type="AlphaFoldDB" id="A0A8E2EQ83"/>
<accession>A0A8E2EQ83</accession>
<dbReference type="EMBL" id="KV750857">
    <property type="protein sequence ID" value="OCL02887.1"/>
    <property type="molecule type" value="Genomic_DNA"/>
</dbReference>
<feature type="compositionally biased region" description="Basic residues" evidence="1">
    <location>
        <begin position="328"/>
        <end position="337"/>
    </location>
</feature>
<name>A0A8E2EQ83_9PEZI</name>
<keyword evidence="3" id="KW-1185">Reference proteome</keyword>
<feature type="region of interest" description="Disordered" evidence="1">
    <location>
        <begin position="312"/>
        <end position="337"/>
    </location>
</feature>